<dbReference type="GO" id="GO:0005634">
    <property type="term" value="C:nucleus"/>
    <property type="evidence" value="ECO:0007669"/>
    <property type="project" value="UniProtKB-SubCell"/>
</dbReference>
<dbReference type="PANTHER" id="PTHR31001:SF81">
    <property type="entry name" value="ZN(II)2CYS6 TRANSCRIPTION FACTOR"/>
    <property type="match status" value="1"/>
</dbReference>
<evidence type="ECO:0000256" key="4">
    <source>
        <dbReference type="SAM" id="MobiDB-lite"/>
    </source>
</evidence>
<dbReference type="Pfam" id="PF00172">
    <property type="entry name" value="Zn_clus"/>
    <property type="match status" value="1"/>
</dbReference>
<feature type="compositionally biased region" description="Low complexity" evidence="4">
    <location>
        <begin position="773"/>
        <end position="783"/>
    </location>
</feature>
<accession>A0AAN6M806</accession>
<gene>
    <name evidence="6" type="ORF">GRF29_8g1332505</name>
</gene>
<dbReference type="GO" id="GO:0000981">
    <property type="term" value="F:DNA-binding transcription factor activity, RNA polymerase II-specific"/>
    <property type="evidence" value="ECO:0007669"/>
    <property type="project" value="InterPro"/>
</dbReference>
<dbReference type="GO" id="GO:0008270">
    <property type="term" value="F:zinc ion binding"/>
    <property type="evidence" value="ECO:0007669"/>
    <property type="project" value="InterPro"/>
</dbReference>
<dbReference type="InterPro" id="IPR050613">
    <property type="entry name" value="Sec_Metabolite_Reg"/>
</dbReference>
<evidence type="ECO:0000313" key="6">
    <source>
        <dbReference type="EMBL" id="KAK3215861.1"/>
    </source>
</evidence>
<dbReference type="CDD" id="cd00067">
    <property type="entry name" value="GAL4"/>
    <property type="match status" value="1"/>
</dbReference>
<organism evidence="6 7">
    <name type="scientific">Pseudopithomyces chartarum</name>
    <dbReference type="NCBI Taxonomy" id="1892770"/>
    <lineage>
        <taxon>Eukaryota</taxon>
        <taxon>Fungi</taxon>
        <taxon>Dikarya</taxon>
        <taxon>Ascomycota</taxon>
        <taxon>Pezizomycotina</taxon>
        <taxon>Dothideomycetes</taxon>
        <taxon>Pleosporomycetidae</taxon>
        <taxon>Pleosporales</taxon>
        <taxon>Massarineae</taxon>
        <taxon>Didymosphaeriaceae</taxon>
        <taxon>Pseudopithomyces</taxon>
    </lineage>
</organism>
<dbReference type="SMART" id="SM00066">
    <property type="entry name" value="GAL4"/>
    <property type="match status" value="1"/>
</dbReference>
<evidence type="ECO:0000313" key="7">
    <source>
        <dbReference type="Proteomes" id="UP001280581"/>
    </source>
</evidence>
<dbReference type="AlphaFoldDB" id="A0AAN6M806"/>
<dbReference type="GO" id="GO:0006351">
    <property type="term" value="P:DNA-templated transcription"/>
    <property type="evidence" value="ECO:0007669"/>
    <property type="project" value="InterPro"/>
</dbReference>
<feature type="compositionally biased region" description="Polar residues" evidence="4">
    <location>
        <begin position="942"/>
        <end position="951"/>
    </location>
</feature>
<dbReference type="Pfam" id="PF04082">
    <property type="entry name" value="Fungal_trans"/>
    <property type="match status" value="1"/>
</dbReference>
<feature type="compositionally biased region" description="Polar residues" evidence="4">
    <location>
        <begin position="758"/>
        <end position="771"/>
    </location>
</feature>
<feature type="region of interest" description="Disordered" evidence="4">
    <location>
        <begin position="1"/>
        <end position="23"/>
    </location>
</feature>
<evidence type="ECO:0000256" key="2">
    <source>
        <dbReference type="ARBA" id="ARBA00022723"/>
    </source>
</evidence>
<protein>
    <recommendedName>
        <fullName evidence="5">Zn(2)-C6 fungal-type domain-containing protein</fullName>
    </recommendedName>
</protein>
<name>A0AAN6M806_9PLEO</name>
<keyword evidence="7" id="KW-1185">Reference proteome</keyword>
<sequence>MSISSTESLHSHPDRSSTLSEGIRKKYQTQQSRQLLSCTKCRERKVKCDRTKPCSACCARGAPKECHFVADSGDYAPIQQSYEIRKLRAENLRLKERLRASQIPIDDHESDHAVSPDSLLGERPLEQFASIHLAPGSSQSLAHLMPRGSDMYTSRCPPPHPFPTLFNAKPEDCIPELLTCLPSTKELLDYLGFFEKRVHLCAFPHVPMEITREEVERFLLDPRKNAQMCPDMLALLFAALALGSQYSAWDRSGGQWKAETMKAELARGNVYIAAAMQALRMASFMHRPTLLGIQALIMIGPFLTNSGRFLDAWTLFGTTIRLAHSIGLHRHPKYLDPAPPTQKECSIRQTLWWWMMHMDQEYSMTLGRPLGISGIGDCPPPHELTTNPQMLRFGDFVNHFTLLARQILSSDRLTNGKIDEFTDQLRNLLDTMPEMLQFDEAWLDKNKEIPEWPLGTMAAVIYCKTHTYLILLNRQRQEKQPVQFFPHQNVQLNRPSMASFPPASPAILNHSSPPGSPKASLRGRALVLSSSQDLLTAFLFFHFRVPAAQITWTMGQQAFNSCMILLLDAMETGELSRIDKVEKAYVVFQQLEKNGVHNLASMAVERVSWGLAELRRMTSAPDTHVRTRAPLVTREGGSRCDAEMQGTAKNEARPGFGSMHDTVMGNTGMLLLEDPGLQSFVPEAFTPLTWSMGPGFLTGTEALTKQTREEEHQKRDERVQLEDAKPPMRYEDVRDARSSEQWQDATGSPGSAPRRFGTFSTAPSQESQPQGLTAPTSSPSPTSVLQEQHRHQHSLGCTPTGFDQPPSPHWRHHSYPELHQSPLPPPITPNAHATTHRRESQGSNAIRYEHRGQFQTAGAGFDQEEEPDGGSLQALMPQFASPRPSLRTLHEVAATSAPGHFAAFSNPNVHPSWAARPVAPSTSFSEPALSFSRMSPGGQATPAFSQQSAPGSTWQHRIPIQLSSTSDAPVSAPAGTQAEYYAMDAWRWASSGGFES</sequence>
<dbReference type="Gene3D" id="4.10.240.10">
    <property type="entry name" value="Zn(2)-C6 fungal-type DNA-binding domain"/>
    <property type="match status" value="1"/>
</dbReference>
<proteinExistence type="predicted"/>
<dbReference type="Proteomes" id="UP001280581">
    <property type="component" value="Unassembled WGS sequence"/>
</dbReference>
<evidence type="ECO:0000256" key="1">
    <source>
        <dbReference type="ARBA" id="ARBA00004123"/>
    </source>
</evidence>
<feature type="compositionally biased region" description="Polar residues" evidence="4">
    <location>
        <begin position="739"/>
        <end position="749"/>
    </location>
</feature>
<comment type="subcellular location">
    <subcellularLocation>
        <location evidence="1">Nucleus</location>
    </subcellularLocation>
</comment>
<dbReference type="PROSITE" id="PS50048">
    <property type="entry name" value="ZN2_CY6_FUNGAL_2"/>
    <property type="match status" value="1"/>
</dbReference>
<dbReference type="CDD" id="cd12148">
    <property type="entry name" value="fungal_TF_MHR"/>
    <property type="match status" value="1"/>
</dbReference>
<dbReference type="PROSITE" id="PS00463">
    <property type="entry name" value="ZN2_CY6_FUNGAL_1"/>
    <property type="match status" value="1"/>
</dbReference>
<dbReference type="GO" id="GO:0003677">
    <property type="term" value="F:DNA binding"/>
    <property type="evidence" value="ECO:0007669"/>
    <property type="project" value="InterPro"/>
</dbReference>
<dbReference type="InterPro" id="IPR001138">
    <property type="entry name" value="Zn2Cys6_DnaBD"/>
</dbReference>
<evidence type="ECO:0000259" key="5">
    <source>
        <dbReference type="PROSITE" id="PS50048"/>
    </source>
</evidence>
<dbReference type="EMBL" id="WVTA01000002">
    <property type="protein sequence ID" value="KAK3215861.1"/>
    <property type="molecule type" value="Genomic_DNA"/>
</dbReference>
<feature type="domain" description="Zn(2)-C6 fungal-type" evidence="5">
    <location>
        <begin position="37"/>
        <end position="68"/>
    </location>
</feature>
<dbReference type="SMART" id="SM00906">
    <property type="entry name" value="Fungal_trans"/>
    <property type="match status" value="1"/>
</dbReference>
<reference evidence="6 7" key="1">
    <citation type="submission" date="2021-02" db="EMBL/GenBank/DDBJ databases">
        <title>Genome assembly of Pseudopithomyces chartarum.</title>
        <authorList>
            <person name="Jauregui R."/>
            <person name="Singh J."/>
            <person name="Voisey C."/>
        </authorList>
    </citation>
    <scope>NUCLEOTIDE SEQUENCE [LARGE SCALE GENOMIC DNA]</scope>
    <source>
        <strain evidence="6 7">AGR01</strain>
    </source>
</reference>
<dbReference type="InterPro" id="IPR036864">
    <property type="entry name" value="Zn2-C6_fun-type_DNA-bd_sf"/>
</dbReference>
<feature type="region of interest" description="Disordered" evidence="4">
    <location>
        <begin position="932"/>
        <end position="951"/>
    </location>
</feature>
<dbReference type="SUPFAM" id="SSF57701">
    <property type="entry name" value="Zn2/Cys6 DNA-binding domain"/>
    <property type="match status" value="1"/>
</dbReference>
<keyword evidence="3" id="KW-0539">Nucleus</keyword>
<feature type="compositionally biased region" description="Basic and acidic residues" evidence="4">
    <location>
        <begin position="706"/>
        <end position="738"/>
    </location>
</feature>
<keyword evidence="2" id="KW-0479">Metal-binding</keyword>
<dbReference type="PANTHER" id="PTHR31001">
    <property type="entry name" value="UNCHARACTERIZED TRANSCRIPTIONAL REGULATORY PROTEIN"/>
    <property type="match status" value="1"/>
</dbReference>
<feature type="region of interest" description="Disordered" evidence="4">
    <location>
        <begin position="635"/>
        <end position="657"/>
    </location>
</feature>
<dbReference type="InterPro" id="IPR007219">
    <property type="entry name" value="XnlR_reg_dom"/>
</dbReference>
<comment type="caution">
    <text evidence="6">The sequence shown here is derived from an EMBL/GenBank/DDBJ whole genome shotgun (WGS) entry which is preliminary data.</text>
</comment>
<evidence type="ECO:0000256" key="3">
    <source>
        <dbReference type="ARBA" id="ARBA00023242"/>
    </source>
</evidence>
<feature type="region of interest" description="Disordered" evidence="4">
    <location>
        <begin position="705"/>
        <end position="842"/>
    </location>
</feature>